<evidence type="ECO:0000259" key="11">
    <source>
        <dbReference type="PROSITE" id="PS50157"/>
    </source>
</evidence>
<evidence type="ECO:0000256" key="1">
    <source>
        <dbReference type="ARBA" id="ARBA00004123"/>
    </source>
</evidence>
<evidence type="ECO:0000256" key="3">
    <source>
        <dbReference type="ARBA" id="ARBA00022737"/>
    </source>
</evidence>
<keyword evidence="2" id="KW-0479">Metal-binding</keyword>
<keyword evidence="5" id="KW-0862">Zinc</keyword>
<dbReference type="FunFam" id="3.30.160.60:FF:000417">
    <property type="entry name" value="Zinc finger protein"/>
    <property type="match status" value="1"/>
</dbReference>
<feature type="domain" description="C2H2-type" evidence="11">
    <location>
        <begin position="535"/>
        <end position="562"/>
    </location>
</feature>
<gene>
    <name evidence="12" type="ORF">V1264_000507</name>
</gene>
<dbReference type="Gene3D" id="3.30.160.60">
    <property type="entry name" value="Classic Zinc Finger"/>
    <property type="match status" value="4"/>
</dbReference>
<evidence type="ECO:0000313" key="12">
    <source>
        <dbReference type="EMBL" id="KAK7114449.1"/>
    </source>
</evidence>
<evidence type="ECO:0000256" key="5">
    <source>
        <dbReference type="ARBA" id="ARBA00022833"/>
    </source>
</evidence>
<dbReference type="PANTHER" id="PTHR24409:SF295">
    <property type="entry name" value="AZ2-RELATED"/>
    <property type="match status" value="1"/>
</dbReference>
<evidence type="ECO:0000256" key="7">
    <source>
        <dbReference type="ARBA" id="ARBA00023163"/>
    </source>
</evidence>
<dbReference type="AlphaFoldDB" id="A0AAN9BZC9"/>
<name>A0AAN9BZC9_9CAEN</name>
<proteinExistence type="predicted"/>
<dbReference type="PROSITE" id="PS50157">
    <property type="entry name" value="ZINC_FINGER_C2H2_2"/>
    <property type="match status" value="7"/>
</dbReference>
<comment type="subcellular location">
    <subcellularLocation>
        <location evidence="1">Nucleus</location>
    </subcellularLocation>
</comment>
<dbReference type="PANTHER" id="PTHR24409">
    <property type="entry name" value="ZINC FINGER PROTEIN 142"/>
    <property type="match status" value="1"/>
</dbReference>
<dbReference type="Pfam" id="PF00096">
    <property type="entry name" value="zf-C2H2"/>
    <property type="match status" value="1"/>
</dbReference>
<dbReference type="FunFam" id="3.30.160.60:FF:000286">
    <property type="entry name" value="Zinc finger protein 770"/>
    <property type="match status" value="1"/>
</dbReference>
<dbReference type="GO" id="GO:0008270">
    <property type="term" value="F:zinc ion binding"/>
    <property type="evidence" value="ECO:0007669"/>
    <property type="project" value="UniProtKB-KW"/>
</dbReference>
<feature type="domain" description="C2H2-type" evidence="11">
    <location>
        <begin position="413"/>
        <end position="440"/>
    </location>
</feature>
<evidence type="ECO:0000256" key="9">
    <source>
        <dbReference type="PROSITE-ProRule" id="PRU00042"/>
    </source>
</evidence>
<keyword evidence="13" id="KW-1185">Reference proteome</keyword>
<comment type="caution">
    <text evidence="12">The sequence shown here is derived from an EMBL/GenBank/DDBJ whole genome shotgun (WGS) entry which is preliminary data.</text>
</comment>
<evidence type="ECO:0000256" key="2">
    <source>
        <dbReference type="ARBA" id="ARBA00022723"/>
    </source>
</evidence>
<dbReference type="SUPFAM" id="SSF57667">
    <property type="entry name" value="beta-beta-alpha zinc fingers"/>
    <property type="match status" value="3"/>
</dbReference>
<dbReference type="PROSITE" id="PS00028">
    <property type="entry name" value="ZINC_FINGER_C2H2_1"/>
    <property type="match status" value="7"/>
</dbReference>
<evidence type="ECO:0000256" key="6">
    <source>
        <dbReference type="ARBA" id="ARBA00023015"/>
    </source>
</evidence>
<feature type="region of interest" description="Disordered" evidence="10">
    <location>
        <begin position="258"/>
        <end position="321"/>
    </location>
</feature>
<evidence type="ECO:0000256" key="8">
    <source>
        <dbReference type="ARBA" id="ARBA00023242"/>
    </source>
</evidence>
<dbReference type="FunFam" id="3.30.160.60:FF:000448">
    <property type="entry name" value="RE1-silencing transcription factor A"/>
    <property type="match status" value="1"/>
</dbReference>
<dbReference type="EMBL" id="JBAMIC010000001">
    <property type="protein sequence ID" value="KAK7114449.1"/>
    <property type="molecule type" value="Genomic_DNA"/>
</dbReference>
<dbReference type="Proteomes" id="UP001374579">
    <property type="component" value="Unassembled WGS sequence"/>
</dbReference>
<feature type="region of interest" description="Disordered" evidence="10">
    <location>
        <begin position="54"/>
        <end position="79"/>
    </location>
</feature>
<dbReference type="InterPro" id="IPR036236">
    <property type="entry name" value="Znf_C2H2_sf"/>
</dbReference>
<feature type="domain" description="C2H2-type" evidence="11">
    <location>
        <begin position="478"/>
        <end position="506"/>
    </location>
</feature>
<keyword evidence="3" id="KW-0677">Repeat</keyword>
<dbReference type="SMART" id="SM00355">
    <property type="entry name" value="ZnF_C2H2"/>
    <property type="match status" value="11"/>
</dbReference>
<dbReference type="GO" id="GO:0005634">
    <property type="term" value="C:nucleus"/>
    <property type="evidence" value="ECO:0007669"/>
    <property type="project" value="UniProtKB-SubCell"/>
</dbReference>
<sequence>MAEDVEEKRTLATEVNLEELMEVVTSYKCRFCDFTCSGVPEMSEHLQKTHVVGNAVKAPPPEPEVAVEDSEGELKSNNTLEPELACEEEDENQSESQGSDEVPALLSNLGLAPIAGPGSPSLVGQPSLPDPKVLTNQVRSVAKNLSIMASSPQDLSLFSLTSGAGTQSLPITSLQLTGPLMTTSTAIDTISVPVLDTTKDLGTGPASIAPITRELFLCGVCSMGFISVDECKYHMEKEHNAPVETASVSDTVVDKYEQRVSVGTQATGKRPGRKRKSEMPPPVSSPLARKVKEEEEDNDEDWLPGRGLSSGTRDGRQRRKIRTPKALKEDYVIEKKRKYRKRRMVIKESYTLSCSYLGCSTKFRCQESLDIHLDCHNKEDDAFTCPHCFTIFDVWKPLRIHLWRSHNVDCDMFQCDLCEYKTDTLHKLGVHREIHSDNRPYTCDVCGKGFKQLSQMKNHQIIHAEHQRSGRDSWFSNKTCDVCKRSFANSKCLKKHVEAVHGQNKPFKCQYCGHTTAWKAMLILHERTHTGEKPFKCDVCPYATGDHNSLRRHKMRHTGQRQYKCQLCAYTCIQTISLKTHMRNKHPNAQGVVYMCQLCKFRTINKQIYDNHMEDHRNGLIPEAKDAVSLAQQPTLAAASQQPALAAVPALPADQVVGTTAPAPEGSVLYQLQVKKMYTGELHANKEDIDKLNTIYEVVHCGMDANQLIYSALHIGSQNQIGGLTYSAQLATGIQCTVSPTVPPGKAVMTSYLITFCALSGSESQPETSDQSTMVYQTLTEQGVSMVEAANQDESSQPSSQEVEQEGEAVMSLAEVSQTQNGGQVSHILYTQVPQVIDTNATIEEEQTFHSQPNANFQVMQVAEENIAPADKGVNSGDKRVVVSEAGHIVEGMEGVLLTEGGQSIVVMEGGQVVKGMLVMAAHDGDQTEVNATVVEDEGHQSDVGGVGDGTVAELEEERGDADSVSDGTSRAEMVYQKDGDDYSVQVTLLEVTDDVAGEEQS</sequence>
<dbReference type="GO" id="GO:0000977">
    <property type="term" value="F:RNA polymerase II transcription regulatory region sequence-specific DNA binding"/>
    <property type="evidence" value="ECO:0007669"/>
    <property type="project" value="TreeGrafter"/>
</dbReference>
<dbReference type="InterPro" id="IPR013087">
    <property type="entry name" value="Znf_C2H2_type"/>
</dbReference>
<feature type="domain" description="C2H2-type" evidence="11">
    <location>
        <begin position="563"/>
        <end position="591"/>
    </location>
</feature>
<keyword evidence="8" id="KW-0539">Nucleus</keyword>
<keyword evidence="6" id="KW-0805">Transcription regulation</keyword>
<feature type="region of interest" description="Disordered" evidence="10">
    <location>
        <begin position="789"/>
        <end position="809"/>
    </location>
</feature>
<evidence type="ECO:0000256" key="10">
    <source>
        <dbReference type="SAM" id="MobiDB-lite"/>
    </source>
</evidence>
<reference evidence="12 13" key="1">
    <citation type="submission" date="2024-02" db="EMBL/GenBank/DDBJ databases">
        <title>Chromosome-scale genome assembly of the rough periwinkle Littorina saxatilis.</title>
        <authorList>
            <person name="De Jode A."/>
            <person name="Faria R."/>
            <person name="Formenti G."/>
            <person name="Sims Y."/>
            <person name="Smith T.P."/>
            <person name="Tracey A."/>
            <person name="Wood J.M.D."/>
            <person name="Zagrodzka Z.B."/>
            <person name="Johannesson K."/>
            <person name="Butlin R.K."/>
            <person name="Leder E.H."/>
        </authorList>
    </citation>
    <scope>NUCLEOTIDE SEQUENCE [LARGE SCALE GENOMIC DNA]</scope>
    <source>
        <strain evidence="12">Snail1</strain>
        <tissue evidence="12">Muscle</tissue>
    </source>
</reference>
<dbReference type="GO" id="GO:0000981">
    <property type="term" value="F:DNA-binding transcription factor activity, RNA polymerase II-specific"/>
    <property type="evidence" value="ECO:0007669"/>
    <property type="project" value="TreeGrafter"/>
</dbReference>
<feature type="domain" description="C2H2-type" evidence="11">
    <location>
        <begin position="441"/>
        <end position="468"/>
    </location>
</feature>
<organism evidence="12 13">
    <name type="scientific">Littorina saxatilis</name>
    <dbReference type="NCBI Taxonomy" id="31220"/>
    <lineage>
        <taxon>Eukaryota</taxon>
        <taxon>Metazoa</taxon>
        <taxon>Spiralia</taxon>
        <taxon>Lophotrochozoa</taxon>
        <taxon>Mollusca</taxon>
        <taxon>Gastropoda</taxon>
        <taxon>Caenogastropoda</taxon>
        <taxon>Littorinimorpha</taxon>
        <taxon>Littorinoidea</taxon>
        <taxon>Littorinidae</taxon>
        <taxon>Littorina</taxon>
    </lineage>
</organism>
<feature type="domain" description="C2H2-type" evidence="11">
    <location>
        <begin position="507"/>
        <end position="534"/>
    </location>
</feature>
<evidence type="ECO:0000313" key="13">
    <source>
        <dbReference type="Proteomes" id="UP001374579"/>
    </source>
</evidence>
<feature type="compositionally biased region" description="Low complexity" evidence="10">
    <location>
        <begin position="792"/>
        <end position="802"/>
    </location>
</feature>
<feature type="domain" description="C2H2-type" evidence="11">
    <location>
        <begin position="352"/>
        <end position="381"/>
    </location>
</feature>
<protein>
    <recommendedName>
        <fullName evidence="11">C2H2-type domain-containing protein</fullName>
    </recommendedName>
</protein>
<keyword evidence="7" id="KW-0804">Transcription</keyword>
<evidence type="ECO:0000256" key="4">
    <source>
        <dbReference type="ARBA" id="ARBA00022771"/>
    </source>
</evidence>
<keyword evidence="4 9" id="KW-0863">Zinc-finger</keyword>
<accession>A0AAN9BZC9</accession>